<keyword evidence="2" id="KW-1185">Reference proteome</keyword>
<protein>
    <submittedName>
        <fullName evidence="1">Uncharacterized protein</fullName>
    </submittedName>
</protein>
<accession>A0ABX3A2W5</accession>
<evidence type="ECO:0000313" key="1">
    <source>
        <dbReference type="EMBL" id="ODN42577.1"/>
    </source>
</evidence>
<proteinExistence type="predicted"/>
<gene>
    <name evidence="1" type="ORF">BGC07_06070</name>
</gene>
<organism evidence="1 2">
    <name type="scientific">Piscirickettsia litoralis</name>
    <dbReference type="NCBI Taxonomy" id="1891921"/>
    <lineage>
        <taxon>Bacteria</taxon>
        <taxon>Pseudomonadati</taxon>
        <taxon>Pseudomonadota</taxon>
        <taxon>Gammaproteobacteria</taxon>
        <taxon>Thiotrichales</taxon>
        <taxon>Piscirickettsiaceae</taxon>
        <taxon>Piscirickettsia</taxon>
    </lineage>
</organism>
<dbReference type="EMBL" id="MDTU01000001">
    <property type="protein sequence ID" value="ODN42577.1"/>
    <property type="molecule type" value="Genomic_DNA"/>
</dbReference>
<sequence>MITAHGANSVDFSGEYVCVGYVAGHFTDDRYCDSIKITSSNPSNHGNSKRYDIQWQYNENKAGKNTSNQKGHGVGIAQGNTISITYKEKDGKYIDTGTLVFNAEKNK</sequence>
<dbReference type="Proteomes" id="UP000094329">
    <property type="component" value="Unassembled WGS sequence"/>
</dbReference>
<evidence type="ECO:0000313" key="2">
    <source>
        <dbReference type="Proteomes" id="UP000094329"/>
    </source>
</evidence>
<reference evidence="1 2" key="1">
    <citation type="submission" date="2016-08" db="EMBL/GenBank/DDBJ databases">
        <title>Draft genome sequence of Candidatus Piscirickettsia litoralis, from seawater.</title>
        <authorList>
            <person name="Wan X."/>
            <person name="Lee A.J."/>
            <person name="Hou S."/>
            <person name="Donachie S.P."/>
        </authorList>
    </citation>
    <scope>NUCLEOTIDE SEQUENCE [LARGE SCALE GENOMIC DNA]</scope>
    <source>
        <strain evidence="1 2">Y2</strain>
    </source>
</reference>
<name>A0ABX3A2W5_9GAMM</name>
<comment type="caution">
    <text evidence="1">The sequence shown here is derived from an EMBL/GenBank/DDBJ whole genome shotgun (WGS) entry which is preliminary data.</text>
</comment>